<evidence type="ECO:0000313" key="1">
    <source>
        <dbReference type="EMBL" id="OHE98056.1"/>
    </source>
</evidence>
<sequence length="92" mass="10262">MSIKKTPFAISVPRSDRLATRPSRCTKMSLSFSTTRDTIWASPLLPLERLYSLWHGLQSSYAALPQSVCIPAGIQMTPLTHKAPIDPNQHDK</sequence>
<dbReference type="GeneID" id="34559874"/>
<dbReference type="RefSeq" id="XP_022475208.1">
    <property type="nucleotide sequence ID" value="XM_022618364.1"/>
</dbReference>
<accession>A0A1G4B9Q3</accession>
<dbReference type="AlphaFoldDB" id="A0A1G4B9Q3"/>
<proteinExistence type="predicted"/>
<gene>
    <name evidence="1" type="ORF">CORC01_06725</name>
</gene>
<protein>
    <submittedName>
        <fullName evidence="1">Uncharacterized protein</fullName>
    </submittedName>
</protein>
<keyword evidence="2" id="KW-1185">Reference proteome</keyword>
<name>A0A1G4B9Q3_9PEZI</name>
<reference evidence="1 2" key="1">
    <citation type="submission" date="2016-09" db="EMBL/GenBank/DDBJ databases">
        <authorList>
            <person name="Capua I."/>
            <person name="De Benedictis P."/>
            <person name="Joannis T."/>
            <person name="Lombin L.H."/>
            <person name="Cattoli G."/>
        </authorList>
    </citation>
    <scope>NUCLEOTIDE SEQUENCE [LARGE SCALE GENOMIC DNA]</scope>
    <source>
        <strain evidence="1 2">IMI 309357</strain>
    </source>
</reference>
<comment type="caution">
    <text evidence="1">The sequence shown here is derived from an EMBL/GenBank/DDBJ whole genome shotgun (WGS) entry which is preliminary data.</text>
</comment>
<dbReference type="Proteomes" id="UP000176998">
    <property type="component" value="Unassembled WGS sequence"/>
</dbReference>
<evidence type="ECO:0000313" key="2">
    <source>
        <dbReference type="Proteomes" id="UP000176998"/>
    </source>
</evidence>
<organism evidence="1 2">
    <name type="scientific">Colletotrichum orchidophilum</name>
    <dbReference type="NCBI Taxonomy" id="1209926"/>
    <lineage>
        <taxon>Eukaryota</taxon>
        <taxon>Fungi</taxon>
        <taxon>Dikarya</taxon>
        <taxon>Ascomycota</taxon>
        <taxon>Pezizomycotina</taxon>
        <taxon>Sordariomycetes</taxon>
        <taxon>Hypocreomycetidae</taxon>
        <taxon>Glomerellales</taxon>
        <taxon>Glomerellaceae</taxon>
        <taxon>Colletotrichum</taxon>
    </lineage>
</organism>
<dbReference type="EMBL" id="MJBS01000051">
    <property type="protein sequence ID" value="OHE98056.1"/>
    <property type="molecule type" value="Genomic_DNA"/>
</dbReference>